<reference evidence="5 6" key="1">
    <citation type="submission" date="2018-10" db="EMBL/GenBank/DDBJ databases">
        <title>Draft genome of Mycobacterium hodleri strain B.</title>
        <authorList>
            <person name="Amande T.J."/>
            <person name="Mcgenity T.J."/>
        </authorList>
    </citation>
    <scope>NUCLEOTIDE SEQUENCE [LARGE SCALE GENOMIC DNA]</scope>
    <source>
        <strain evidence="5 6">B</strain>
    </source>
</reference>
<protein>
    <submittedName>
        <fullName evidence="5">Helix-turn-helix transcriptional regulator</fullName>
    </submittedName>
</protein>
<dbReference type="PROSITE" id="PS51118">
    <property type="entry name" value="HTH_HXLR"/>
    <property type="match status" value="1"/>
</dbReference>
<keyword evidence="2" id="KW-0238">DNA-binding</keyword>
<dbReference type="SUPFAM" id="SSF46785">
    <property type="entry name" value="Winged helix' DNA-binding domain"/>
    <property type="match status" value="1"/>
</dbReference>
<dbReference type="AlphaFoldDB" id="A0A544W494"/>
<evidence type="ECO:0000256" key="3">
    <source>
        <dbReference type="ARBA" id="ARBA00023163"/>
    </source>
</evidence>
<dbReference type="InterPro" id="IPR036390">
    <property type="entry name" value="WH_DNA-bd_sf"/>
</dbReference>
<dbReference type="GO" id="GO:0003677">
    <property type="term" value="F:DNA binding"/>
    <property type="evidence" value="ECO:0007669"/>
    <property type="project" value="UniProtKB-KW"/>
</dbReference>
<dbReference type="InterPro" id="IPR036388">
    <property type="entry name" value="WH-like_DNA-bd_sf"/>
</dbReference>
<comment type="caution">
    <text evidence="5">The sequence shown here is derived from an EMBL/GenBank/DDBJ whole genome shotgun (WGS) entry which is preliminary data.</text>
</comment>
<dbReference type="EMBL" id="VIFX01000008">
    <property type="protein sequence ID" value="TQR87060.1"/>
    <property type="molecule type" value="Genomic_DNA"/>
</dbReference>
<dbReference type="PANTHER" id="PTHR33204">
    <property type="entry name" value="TRANSCRIPTIONAL REGULATOR, MARR FAMILY"/>
    <property type="match status" value="1"/>
</dbReference>
<evidence type="ECO:0000259" key="4">
    <source>
        <dbReference type="PROSITE" id="PS51118"/>
    </source>
</evidence>
<keyword evidence="6" id="KW-1185">Reference proteome</keyword>
<keyword evidence="3" id="KW-0804">Transcription</keyword>
<dbReference type="Gene3D" id="1.10.10.10">
    <property type="entry name" value="Winged helix-like DNA-binding domain superfamily/Winged helix DNA-binding domain"/>
    <property type="match status" value="1"/>
</dbReference>
<name>A0A544W494_9MYCO</name>
<gene>
    <name evidence="5" type="ORF">D8S82_08340</name>
</gene>
<proteinExistence type="predicted"/>
<evidence type="ECO:0000313" key="5">
    <source>
        <dbReference type="EMBL" id="TQR87060.1"/>
    </source>
</evidence>
<accession>A0A544W494</accession>
<organism evidence="5 6">
    <name type="scientific">Mycolicibacterium hodleri</name>
    <dbReference type="NCBI Taxonomy" id="49897"/>
    <lineage>
        <taxon>Bacteria</taxon>
        <taxon>Bacillati</taxon>
        <taxon>Actinomycetota</taxon>
        <taxon>Actinomycetes</taxon>
        <taxon>Mycobacteriales</taxon>
        <taxon>Mycobacteriaceae</taxon>
        <taxon>Mycolicibacterium</taxon>
    </lineage>
</organism>
<dbReference type="InterPro" id="IPR002577">
    <property type="entry name" value="HTH_HxlR"/>
</dbReference>
<keyword evidence="1" id="KW-0805">Transcription regulation</keyword>
<evidence type="ECO:0000256" key="1">
    <source>
        <dbReference type="ARBA" id="ARBA00023015"/>
    </source>
</evidence>
<evidence type="ECO:0000256" key="2">
    <source>
        <dbReference type="ARBA" id="ARBA00023125"/>
    </source>
</evidence>
<evidence type="ECO:0000313" key="6">
    <source>
        <dbReference type="Proteomes" id="UP000315759"/>
    </source>
</evidence>
<dbReference type="Pfam" id="PF01638">
    <property type="entry name" value="HxlR"/>
    <property type="match status" value="1"/>
</dbReference>
<sequence length="162" mass="18158">MTSMTLKGALADRDAWSAANCTMAAALDVVGRRASMLLLREAFYGAHRFDEFVRRAQVSERITAARLKELVDEGLLERRPYHVAGQRSREDYHLTPKGEELLPVLLALMQWGNRWTRSDGGRIAMTHDDCGSPIVVDVRCEDGHVVTAEGIEASVRRHDRTP</sequence>
<feature type="domain" description="HTH hxlR-type" evidence="4">
    <location>
        <begin position="21"/>
        <end position="120"/>
    </location>
</feature>
<dbReference type="Proteomes" id="UP000315759">
    <property type="component" value="Unassembled WGS sequence"/>
</dbReference>
<dbReference type="PANTHER" id="PTHR33204:SF18">
    <property type="entry name" value="TRANSCRIPTIONAL REGULATORY PROTEIN"/>
    <property type="match status" value="1"/>
</dbReference>